<sequence length="166" mass="18291">MGENNRRKILVAVDESNESTYALSWCLKNLVSVQNSNDTLILLFAKTPVAVHTAMDSSGYMFTSNIIASMEKYGKEVAEHVMHKAKQVCKDLNDHVTVEIVVEHGDPRDVICEVAERLKVDILVMGSHGYGAIKRAFLGSVSNHCAQKVKCPVLIVKKPKSNAADH</sequence>
<dbReference type="CDD" id="cd23659">
    <property type="entry name" value="USP_At3g01520-like"/>
    <property type="match status" value="1"/>
</dbReference>
<dbReference type="EMBL" id="JBJXBP010000008">
    <property type="protein sequence ID" value="KAL3814637.1"/>
    <property type="molecule type" value="Genomic_DNA"/>
</dbReference>
<dbReference type="PANTHER" id="PTHR31964">
    <property type="entry name" value="ADENINE NUCLEOTIDE ALPHA HYDROLASES-LIKE SUPERFAMILY PROTEIN"/>
    <property type="match status" value="1"/>
</dbReference>
<name>A0ABD3RNU6_9LAMI</name>
<dbReference type="SUPFAM" id="SSF52402">
    <property type="entry name" value="Adenine nucleotide alpha hydrolases-like"/>
    <property type="match status" value="1"/>
</dbReference>
<evidence type="ECO:0000313" key="2">
    <source>
        <dbReference type="EMBL" id="KAL3814637.1"/>
    </source>
</evidence>
<evidence type="ECO:0000313" key="3">
    <source>
        <dbReference type="Proteomes" id="UP001634393"/>
    </source>
</evidence>
<dbReference type="InterPro" id="IPR006015">
    <property type="entry name" value="Universal_stress_UspA"/>
</dbReference>
<dbReference type="AlphaFoldDB" id="A0ABD3RNU6"/>
<keyword evidence="3" id="KW-1185">Reference proteome</keyword>
<accession>A0ABD3RNU6</accession>
<dbReference type="InterPro" id="IPR014729">
    <property type="entry name" value="Rossmann-like_a/b/a_fold"/>
</dbReference>
<dbReference type="PANTHER" id="PTHR31964:SF125">
    <property type="entry name" value="OS05G0357525 PROTEIN"/>
    <property type="match status" value="1"/>
</dbReference>
<organism evidence="2 3">
    <name type="scientific">Penstemon smallii</name>
    <dbReference type="NCBI Taxonomy" id="265156"/>
    <lineage>
        <taxon>Eukaryota</taxon>
        <taxon>Viridiplantae</taxon>
        <taxon>Streptophyta</taxon>
        <taxon>Embryophyta</taxon>
        <taxon>Tracheophyta</taxon>
        <taxon>Spermatophyta</taxon>
        <taxon>Magnoliopsida</taxon>
        <taxon>eudicotyledons</taxon>
        <taxon>Gunneridae</taxon>
        <taxon>Pentapetalae</taxon>
        <taxon>asterids</taxon>
        <taxon>lamiids</taxon>
        <taxon>Lamiales</taxon>
        <taxon>Plantaginaceae</taxon>
        <taxon>Cheloneae</taxon>
        <taxon>Penstemon</taxon>
    </lineage>
</organism>
<dbReference type="Proteomes" id="UP001634393">
    <property type="component" value="Unassembled WGS sequence"/>
</dbReference>
<dbReference type="Pfam" id="PF00582">
    <property type="entry name" value="Usp"/>
    <property type="match status" value="1"/>
</dbReference>
<feature type="domain" description="UspA" evidence="1">
    <location>
        <begin position="6"/>
        <end position="157"/>
    </location>
</feature>
<gene>
    <name evidence="2" type="ORF">ACJIZ3_015905</name>
</gene>
<dbReference type="PRINTS" id="PR01438">
    <property type="entry name" value="UNVRSLSTRESS"/>
</dbReference>
<protein>
    <recommendedName>
        <fullName evidence="1">UspA domain-containing protein</fullName>
    </recommendedName>
</protein>
<dbReference type="Gene3D" id="3.40.50.620">
    <property type="entry name" value="HUPs"/>
    <property type="match status" value="1"/>
</dbReference>
<dbReference type="InterPro" id="IPR006016">
    <property type="entry name" value="UspA"/>
</dbReference>
<comment type="caution">
    <text evidence="2">The sequence shown here is derived from an EMBL/GenBank/DDBJ whole genome shotgun (WGS) entry which is preliminary data.</text>
</comment>
<proteinExistence type="predicted"/>
<reference evidence="2 3" key="1">
    <citation type="submission" date="2024-12" db="EMBL/GenBank/DDBJ databases">
        <title>The unique morphological basis and parallel evolutionary history of personate flowers in Penstemon.</title>
        <authorList>
            <person name="Depatie T.H."/>
            <person name="Wessinger C.A."/>
        </authorList>
    </citation>
    <scope>NUCLEOTIDE SEQUENCE [LARGE SCALE GENOMIC DNA]</scope>
    <source>
        <strain evidence="2">WTNN_2</strain>
        <tissue evidence="2">Leaf</tissue>
    </source>
</reference>
<evidence type="ECO:0000259" key="1">
    <source>
        <dbReference type="Pfam" id="PF00582"/>
    </source>
</evidence>